<evidence type="ECO:0000313" key="5">
    <source>
        <dbReference type="EMBL" id="CAH2355365.1"/>
    </source>
</evidence>
<dbReference type="Proteomes" id="UP000837801">
    <property type="component" value="Unassembled WGS sequence"/>
</dbReference>
<evidence type="ECO:0000256" key="3">
    <source>
        <dbReference type="SAM" id="MobiDB-lite"/>
    </source>
</evidence>
<keyword evidence="5" id="KW-0418">Kinase</keyword>
<keyword evidence="2" id="KW-0067">ATP-binding</keyword>
<comment type="caution">
    <text evidence="5">The sequence shown here is derived from an EMBL/GenBank/DDBJ whole genome shotgun (WGS) entry which is preliminary data.</text>
</comment>
<dbReference type="AlphaFoldDB" id="A0A9P0VZS7"/>
<keyword evidence="5" id="KW-0808">Transferase</keyword>
<evidence type="ECO:0000313" key="6">
    <source>
        <dbReference type="Proteomes" id="UP000837801"/>
    </source>
</evidence>
<dbReference type="PANTHER" id="PTHR24347">
    <property type="entry name" value="SERINE/THREONINE-PROTEIN KINASE"/>
    <property type="match status" value="1"/>
</dbReference>
<proteinExistence type="predicted"/>
<dbReference type="PROSITE" id="PS50011">
    <property type="entry name" value="PROTEIN_KINASE_DOM"/>
    <property type="match status" value="1"/>
</dbReference>
<name>A0A9P0VZS7_9ASCO</name>
<dbReference type="OrthoDB" id="1738954at2759"/>
<keyword evidence="1" id="KW-0547">Nucleotide-binding</keyword>
<gene>
    <name evidence="5" type="ORF">CLIB1423_25S00650</name>
</gene>
<feature type="domain" description="Protein kinase" evidence="4">
    <location>
        <begin position="172"/>
        <end position="462"/>
    </location>
</feature>
<sequence length="630" mass="71093">MFENLKAFIRHGKQANEFKKKPLDIGAPTLIERNGNNYQTTTDYSNLSNLPSNLYDNSGAYISEESNSISSIPVQYEKEMVIPEDAQEDYNNIQASINQNYPDNSNKNNNNYNASTTNNNDNNTNNTNTNANTNVNVNANANNKYQDAATQIVEQENIMRQKETSYPKLDNYTILEQMGEGAFSVVYKAQNRLTGGLVAIKILRKFQMDQAQKQSVLKEVTIMRQLNNENIVKFIEFIDSEQYYYIVQELAIGGEIFTAIVKYTYLSEDLSRHVIQQVASAIRYLHEEVGIVHRDVKPENILYVPIEFIPSSNPIAKLRKSDDAATKKDEGEFTSGVGGGGIGQVKLADFGLSKQIWEQNTKTPCGTVGYTAPEIVRDEKYSKEVDMWAIGCVLYTLLCGFPPFYDERIESLTEKVARGEYTFLSPWWDEISPLAKNCVSKLLTVDPTKRYTIDEFMNDPWMKLGVAPKYEVVSPSSAVPREPIPQDGHPVNNKIAALASSNGARYSKKYINSGLYSPAAVALRDAFDISAALHRMGEEAALSNRFGSSKDIQELVEEEEEEERNEELVDKDGRILASVPRHAPRFQKQQQQQRQEQHNTVNNNVNLFDLNLGGASILERRKKKHVPINI</sequence>
<dbReference type="FunFam" id="3.30.200.20:FF:000042">
    <property type="entry name" value="Aurora kinase A"/>
    <property type="match status" value="1"/>
</dbReference>
<accession>A0A9P0VZS7</accession>
<keyword evidence="6" id="KW-1185">Reference proteome</keyword>
<dbReference type="InterPro" id="IPR000719">
    <property type="entry name" value="Prot_kinase_dom"/>
</dbReference>
<evidence type="ECO:0000259" key="4">
    <source>
        <dbReference type="PROSITE" id="PS50011"/>
    </source>
</evidence>
<dbReference type="EMBL" id="CAKXYY010000025">
    <property type="protein sequence ID" value="CAH2355365.1"/>
    <property type="molecule type" value="Genomic_DNA"/>
</dbReference>
<dbReference type="Gene3D" id="1.10.510.10">
    <property type="entry name" value="Transferase(Phosphotransferase) domain 1"/>
    <property type="match status" value="1"/>
</dbReference>
<feature type="region of interest" description="Disordered" evidence="3">
    <location>
        <begin position="583"/>
        <end position="602"/>
    </location>
</feature>
<reference evidence="5" key="1">
    <citation type="submission" date="2022-03" db="EMBL/GenBank/DDBJ databases">
        <authorList>
            <person name="Legras J.-L."/>
            <person name="Devillers H."/>
            <person name="Grondin C."/>
        </authorList>
    </citation>
    <scope>NUCLEOTIDE SEQUENCE</scope>
    <source>
        <strain evidence="5">CLIB 1423</strain>
    </source>
</reference>
<dbReference type="SUPFAM" id="SSF56112">
    <property type="entry name" value="Protein kinase-like (PK-like)"/>
    <property type="match status" value="1"/>
</dbReference>
<dbReference type="GO" id="GO:0004672">
    <property type="term" value="F:protein kinase activity"/>
    <property type="evidence" value="ECO:0007669"/>
    <property type="project" value="InterPro"/>
</dbReference>
<evidence type="ECO:0000256" key="1">
    <source>
        <dbReference type="ARBA" id="ARBA00022741"/>
    </source>
</evidence>
<dbReference type="PROSITE" id="PS00108">
    <property type="entry name" value="PROTEIN_KINASE_ST"/>
    <property type="match status" value="1"/>
</dbReference>
<dbReference type="InterPro" id="IPR011009">
    <property type="entry name" value="Kinase-like_dom_sf"/>
</dbReference>
<feature type="compositionally biased region" description="Low complexity" evidence="3">
    <location>
        <begin position="587"/>
        <end position="602"/>
    </location>
</feature>
<dbReference type="SMART" id="SM00220">
    <property type="entry name" value="S_TKc"/>
    <property type="match status" value="1"/>
</dbReference>
<protein>
    <submittedName>
        <fullName evidence="5">Serine/threonine-protein kinase Rck2p</fullName>
    </submittedName>
</protein>
<organism evidence="5 6">
    <name type="scientific">[Candida] railenensis</name>
    <dbReference type="NCBI Taxonomy" id="45579"/>
    <lineage>
        <taxon>Eukaryota</taxon>
        <taxon>Fungi</taxon>
        <taxon>Dikarya</taxon>
        <taxon>Ascomycota</taxon>
        <taxon>Saccharomycotina</taxon>
        <taxon>Pichiomycetes</taxon>
        <taxon>Debaryomycetaceae</taxon>
        <taxon>Kurtzmaniella</taxon>
    </lineage>
</organism>
<dbReference type="InterPro" id="IPR008271">
    <property type="entry name" value="Ser/Thr_kinase_AS"/>
</dbReference>
<dbReference type="Pfam" id="PF00069">
    <property type="entry name" value="Pkinase"/>
    <property type="match status" value="1"/>
</dbReference>
<evidence type="ECO:0000256" key="2">
    <source>
        <dbReference type="ARBA" id="ARBA00022840"/>
    </source>
</evidence>
<feature type="region of interest" description="Disordered" evidence="3">
    <location>
        <begin position="97"/>
        <end position="136"/>
    </location>
</feature>
<feature type="compositionally biased region" description="Low complexity" evidence="3">
    <location>
        <begin position="103"/>
        <end position="136"/>
    </location>
</feature>
<dbReference type="GO" id="GO:0005524">
    <property type="term" value="F:ATP binding"/>
    <property type="evidence" value="ECO:0007669"/>
    <property type="project" value="UniProtKB-KW"/>
</dbReference>